<dbReference type="Gene3D" id="3.40.190.170">
    <property type="entry name" value="Bacterial extracellular solute-binding protein, family 7"/>
    <property type="match status" value="1"/>
</dbReference>
<sequence length="338" mass="36756">MSNNTIRRRTLLAGAASVPAFAILTRRGDAAQFRWKMATGQEPTHPVNIRAAQAIKAIREATHGGLEIKLYPAAQLGTDKQLIAQTRLGGIQIMNMASSILATTIPAAGIVNIGYAFLTPKDVWAAVDGPLGAYIAKKIDAHGMHQIGPSWENGFRNVTSGTKPVRTPADLHDFKIRVPPAPILSSMFAAFGAAPTAIDFSEVYTSLENHVVDGQENPLPIIYTAKLYDVQKYLSMTRHAWDGYLIIGNKPAFARLPAKWQDIVTEEFGKAGHAERQDIADLGNSLKSKLAAKGMTVLDVDKAAFRSVLGKTKYYPHWKQKFGAEAWGLLEKTAGPLE</sequence>
<evidence type="ECO:0000313" key="6">
    <source>
        <dbReference type="Proteomes" id="UP000000245"/>
    </source>
</evidence>
<evidence type="ECO:0000313" key="5">
    <source>
        <dbReference type="EMBL" id="ABQ29940.1"/>
    </source>
</evidence>
<accession>A5FWF8</accession>
<keyword evidence="4" id="KW-0732">Signal</keyword>
<dbReference type="AlphaFoldDB" id="A5FWF8"/>
<evidence type="ECO:0000256" key="4">
    <source>
        <dbReference type="ARBA" id="ARBA00022729"/>
    </source>
</evidence>
<dbReference type="GO" id="GO:0055085">
    <property type="term" value="P:transmembrane transport"/>
    <property type="evidence" value="ECO:0007669"/>
    <property type="project" value="InterPro"/>
</dbReference>
<dbReference type="HOGENOM" id="CLU_036176_1_1_5"/>
<keyword evidence="3" id="KW-0813">Transport</keyword>
<gene>
    <name evidence="5" type="ordered locus">Acry_0719</name>
</gene>
<name>A5FWF8_ACICJ</name>
<evidence type="ECO:0000256" key="3">
    <source>
        <dbReference type="ARBA" id="ARBA00022448"/>
    </source>
</evidence>
<dbReference type="STRING" id="349163.Acry_0719"/>
<comment type="subcellular location">
    <subcellularLocation>
        <location evidence="1">Cell envelope</location>
    </subcellularLocation>
</comment>
<dbReference type="eggNOG" id="COG1638">
    <property type="taxonomic scope" value="Bacteria"/>
</dbReference>
<dbReference type="Proteomes" id="UP000000245">
    <property type="component" value="Chromosome"/>
</dbReference>
<proteinExistence type="inferred from homology"/>
<dbReference type="PANTHER" id="PTHR33376">
    <property type="match status" value="1"/>
</dbReference>
<dbReference type="PANTHER" id="PTHR33376:SF4">
    <property type="entry name" value="SIALIC ACID-BINDING PERIPLASMIC PROTEIN SIAP"/>
    <property type="match status" value="1"/>
</dbReference>
<dbReference type="CDD" id="cd13603">
    <property type="entry name" value="PBP2_TRAP_Siap_TeaA_like"/>
    <property type="match status" value="1"/>
</dbReference>
<dbReference type="EMBL" id="CP000697">
    <property type="protein sequence ID" value="ABQ29940.1"/>
    <property type="molecule type" value="Genomic_DNA"/>
</dbReference>
<dbReference type="InterPro" id="IPR038404">
    <property type="entry name" value="TRAP_DctP_sf"/>
</dbReference>
<dbReference type="InterPro" id="IPR018389">
    <property type="entry name" value="DctP_fam"/>
</dbReference>
<evidence type="ECO:0000256" key="2">
    <source>
        <dbReference type="ARBA" id="ARBA00009023"/>
    </source>
</evidence>
<dbReference type="NCBIfam" id="TIGR00787">
    <property type="entry name" value="dctP"/>
    <property type="match status" value="1"/>
</dbReference>
<dbReference type="KEGG" id="acr:Acry_0719"/>
<dbReference type="Pfam" id="PF03480">
    <property type="entry name" value="DctP"/>
    <property type="match status" value="1"/>
</dbReference>
<protein>
    <submittedName>
        <fullName evidence="5">TRAP dicarboxylate transporter, DctP subunit</fullName>
    </submittedName>
</protein>
<evidence type="ECO:0000256" key="1">
    <source>
        <dbReference type="ARBA" id="ARBA00004196"/>
    </source>
</evidence>
<dbReference type="InterPro" id="IPR004682">
    <property type="entry name" value="TRAP_DctP"/>
</dbReference>
<dbReference type="NCBIfam" id="NF037995">
    <property type="entry name" value="TRAP_S1"/>
    <property type="match status" value="1"/>
</dbReference>
<organism evidence="5 6">
    <name type="scientific">Acidiphilium cryptum (strain JF-5)</name>
    <dbReference type="NCBI Taxonomy" id="349163"/>
    <lineage>
        <taxon>Bacteria</taxon>
        <taxon>Pseudomonadati</taxon>
        <taxon>Pseudomonadota</taxon>
        <taxon>Alphaproteobacteria</taxon>
        <taxon>Acetobacterales</taxon>
        <taxon>Acidocellaceae</taxon>
        <taxon>Acidiphilium</taxon>
    </lineage>
</organism>
<dbReference type="PIRSF" id="PIRSF006470">
    <property type="entry name" value="DctB"/>
    <property type="match status" value="1"/>
</dbReference>
<comment type="similarity">
    <text evidence="2">Belongs to the bacterial solute-binding protein 7 family.</text>
</comment>
<dbReference type="GO" id="GO:0030288">
    <property type="term" value="C:outer membrane-bounded periplasmic space"/>
    <property type="evidence" value="ECO:0007669"/>
    <property type="project" value="InterPro"/>
</dbReference>
<dbReference type="RefSeq" id="WP_011941723.1">
    <property type="nucleotide sequence ID" value="NC_009484.1"/>
</dbReference>
<keyword evidence="6" id="KW-1185">Reference proteome</keyword>
<reference evidence="5 6" key="1">
    <citation type="submission" date="2007-05" db="EMBL/GenBank/DDBJ databases">
        <title>Complete sequence of chromosome of Acidiphilium cryptum JF-5.</title>
        <authorList>
            <consortium name="US DOE Joint Genome Institute"/>
            <person name="Copeland A."/>
            <person name="Lucas S."/>
            <person name="Lapidus A."/>
            <person name="Barry K."/>
            <person name="Detter J.C."/>
            <person name="Glavina del Rio T."/>
            <person name="Hammon N."/>
            <person name="Israni S."/>
            <person name="Dalin E."/>
            <person name="Tice H."/>
            <person name="Pitluck S."/>
            <person name="Sims D."/>
            <person name="Brettin T."/>
            <person name="Bruce D."/>
            <person name="Han C."/>
            <person name="Schmutz J."/>
            <person name="Larimer F."/>
            <person name="Land M."/>
            <person name="Hauser L."/>
            <person name="Kyrpides N."/>
            <person name="Kim E."/>
            <person name="Magnuson T."/>
            <person name="Richardson P."/>
        </authorList>
    </citation>
    <scope>NUCLEOTIDE SEQUENCE [LARGE SCALE GENOMIC DNA]</scope>
    <source>
        <strain evidence="5 6">JF-5</strain>
    </source>
</reference>